<feature type="region of interest" description="Disordered" evidence="1">
    <location>
        <begin position="1"/>
        <end position="81"/>
    </location>
</feature>
<accession>F2D7Y0</accession>
<sequence>MDMLSLFPPPCSGPMEPPSTPNPSGERGRARRWAVKAGPGHPPVSQTDPSKQGATGASPAVSSTRTGAGRRRVTVRGRPEE</sequence>
<protein>
    <submittedName>
        <fullName evidence="2">Predicted protein</fullName>
    </submittedName>
</protein>
<dbReference type="AlphaFoldDB" id="F2D7Y0"/>
<evidence type="ECO:0000256" key="1">
    <source>
        <dbReference type="SAM" id="MobiDB-lite"/>
    </source>
</evidence>
<dbReference type="EMBL" id="AK359992">
    <property type="protein sequence ID" value="BAJ91201.1"/>
    <property type="molecule type" value="mRNA"/>
</dbReference>
<proteinExistence type="evidence at transcript level"/>
<name>F2D7Y0_HORVV</name>
<feature type="compositionally biased region" description="Pro residues" evidence="1">
    <location>
        <begin position="7"/>
        <end position="21"/>
    </location>
</feature>
<feature type="compositionally biased region" description="Polar residues" evidence="1">
    <location>
        <begin position="44"/>
        <end position="55"/>
    </location>
</feature>
<organism evidence="2">
    <name type="scientific">Hordeum vulgare subsp. vulgare</name>
    <name type="common">Domesticated barley</name>
    <dbReference type="NCBI Taxonomy" id="112509"/>
    <lineage>
        <taxon>Eukaryota</taxon>
        <taxon>Viridiplantae</taxon>
        <taxon>Streptophyta</taxon>
        <taxon>Embryophyta</taxon>
        <taxon>Tracheophyta</taxon>
        <taxon>Spermatophyta</taxon>
        <taxon>Magnoliopsida</taxon>
        <taxon>Liliopsida</taxon>
        <taxon>Poales</taxon>
        <taxon>Poaceae</taxon>
        <taxon>BOP clade</taxon>
        <taxon>Pooideae</taxon>
        <taxon>Triticodae</taxon>
        <taxon>Triticeae</taxon>
        <taxon>Hordeinae</taxon>
        <taxon>Hordeum</taxon>
    </lineage>
</organism>
<reference evidence="2" key="1">
    <citation type="journal article" date="2011" name="Plant Physiol.">
        <title>Comprehensive sequence analysis of 24,783 barley full-length cDNAs derived from 12 clone libraries.</title>
        <authorList>
            <person name="Matsumoto T."/>
            <person name="Tanaka T."/>
            <person name="Sakai H."/>
            <person name="Amano N."/>
            <person name="Kanamori H."/>
            <person name="Kurita K."/>
            <person name="Kikuta A."/>
            <person name="Kamiya K."/>
            <person name="Yamamoto M."/>
            <person name="Ikawa H."/>
            <person name="Fujii N."/>
            <person name="Hori K."/>
            <person name="Itoh T."/>
            <person name="Sato K."/>
        </authorList>
    </citation>
    <scope>NUCLEOTIDE SEQUENCE</scope>
    <source>
        <tissue evidence="2">Leaf</tissue>
    </source>
</reference>
<evidence type="ECO:0000313" key="2">
    <source>
        <dbReference type="EMBL" id="BAJ91201.1"/>
    </source>
</evidence>